<dbReference type="GO" id="GO:0000226">
    <property type="term" value="P:microtubule cytoskeleton organization"/>
    <property type="evidence" value="ECO:0007669"/>
    <property type="project" value="InterPro"/>
</dbReference>
<reference evidence="3" key="1">
    <citation type="submission" date="2016-06" db="UniProtKB">
        <authorList>
            <consortium name="WormBaseParasite"/>
        </authorList>
    </citation>
    <scope>IDENTIFICATION</scope>
</reference>
<name>A0A183EP66_9BILA</name>
<dbReference type="InterPro" id="IPR057480">
    <property type="entry name" value="MAP1A/B/S-like_MBL"/>
</dbReference>
<dbReference type="GO" id="GO:0005829">
    <property type="term" value="C:cytosol"/>
    <property type="evidence" value="ECO:0007669"/>
    <property type="project" value="TreeGrafter"/>
</dbReference>
<dbReference type="GO" id="GO:0043025">
    <property type="term" value="C:neuronal cell body"/>
    <property type="evidence" value="ECO:0007669"/>
    <property type="project" value="TreeGrafter"/>
</dbReference>
<dbReference type="Pfam" id="PF25281">
    <property type="entry name" value="MBL_MAP1B"/>
    <property type="match status" value="1"/>
</dbReference>
<sequence>LICNLPPPSIANGESEAAKVLRAMYDGLRAEGLKPIEAFTSAKMEPVTLYEVIGEGALRMIVLNPEKGSKELTSLANALKTDENIEKHAAATSLALLLVWHPADHTKPVTRILITGSCPLEKLYAALEKLKGEDYLRVPEFTHASKEKPHGNVVNSRLSMGNHLTKTTLRKAPSANGPAPRIPATRAAPVQNKAPVNEAPLKKVVK</sequence>
<dbReference type="PANTHER" id="PTHR13843">
    <property type="entry name" value="MICROTUBULE-ASSOCIATED PROTEIN"/>
    <property type="match status" value="1"/>
</dbReference>
<feature type="region of interest" description="Disordered" evidence="1">
    <location>
        <begin position="168"/>
        <end position="206"/>
    </location>
</feature>
<accession>A0A183EP66</accession>
<evidence type="ECO:0000313" key="3">
    <source>
        <dbReference type="WBParaSite" id="GPUH_0002278401-mRNA-1"/>
    </source>
</evidence>
<feature type="compositionally biased region" description="Low complexity" evidence="1">
    <location>
        <begin position="178"/>
        <end position="189"/>
    </location>
</feature>
<dbReference type="GO" id="GO:0016358">
    <property type="term" value="P:dendrite development"/>
    <property type="evidence" value="ECO:0007669"/>
    <property type="project" value="TreeGrafter"/>
</dbReference>
<evidence type="ECO:0000259" key="2">
    <source>
        <dbReference type="Pfam" id="PF25281"/>
    </source>
</evidence>
<organism evidence="3">
    <name type="scientific">Gongylonema pulchrum</name>
    <dbReference type="NCBI Taxonomy" id="637853"/>
    <lineage>
        <taxon>Eukaryota</taxon>
        <taxon>Metazoa</taxon>
        <taxon>Ecdysozoa</taxon>
        <taxon>Nematoda</taxon>
        <taxon>Chromadorea</taxon>
        <taxon>Rhabditida</taxon>
        <taxon>Spirurina</taxon>
        <taxon>Spiruromorpha</taxon>
        <taxon>Spiruroidea</taxon>
        <taxon>Gongylonematidae</taxon>
        <taxon>Gongylonema</taxon>
    </lineage>
</organism>
<dbReference type="GO" id="GO:0005875">
    <property type="term" value="C:microtubule associated complex"/>
    <property type="evidence" value="ECO:0007669"/>
    <property type="project" value="TreeGrafter"/>
</dbReference>
<dbReference type="AlphaFoldDB" id="A0A183EP66"/>
<dbReference type="GO" id="GO:0031114">
    <property type="term" value="P:regulation of microtubule depolymerization"/>
    <property type="evidence" value="ECO:0007669"/>
    <property type="project" value="TreeGrafter"/>
</dbReference>
<dbReference type="GO" id="GO:0030425">
    <property type="term" value="C:dendrite"/>
    <property type="evidence" value="ECO:0007669"/>
    <property type="project" value="TreeGrafter"/>
</dbReference>
<feature type="domain" description="Microtubule-associated protein 1A/B/S-like MBL-like" evidence="2">
    <location>
        <begin position="26"/>
        <end position="144"/>
    </location>
</feature>
<proteinExistence type="predicted"/>
<protein>
    <submittedName>
        <fullName evidence="3">Chromosome partitioning protein</fullName>
    </submittedName>
</protein>
<dbReference type="GO" id="GO:0045202">
    <property type="term" value="C:synapse"/>
    <property type="evidence" value="ECO:0007669"/>
    <property type="project" value="TreeGrafter"/>
</dbReference>
<dbReference type="GO" id="GO:0005874">
    <property type="term" value="C:microtubule"/>
    <property type="evidence" value="ECO:0007669"/>
    <property type="project" value="InterPro"/>
</dbReference>
<dbReference type="InterPro" id="IPR026074">
    <property type="entry name" value="MAP1"/>
</dbReference>
<dbReference type="GO" id="GO:0003779">
    <property type="term" value="F:actin binding"/>
    <property type="evidence" value="ECO:0007669"/>
    <property type="project" value="TreeGrafter"/>
</dbReference>
<dbReference type="PANTHER" id="PTHR13843:SF12">
    <property type="entry name" value="ATPASE F1_V1_A1 COMPLEX ALPHA_BETA SUBUNIT NUCLEOTIDE-BINDING DOMAIN-CONTAINING PROTEIN"/>
    <property type="match status" value="1"/>
</dbReference>
<dbReference type="GO" id="GO:0008017">
    <property type="term" value="F:microtubule binding"/>
    <property type="evidence" value="ECO:0007669"/>
    <property type="project" value="InterPro"/>
</dbReference>
<dbReference type="GO" id="GO:0007409">
    <property type="term" value="P:axonogenesis"/>
    <property type="evidence" value="ECO:0007669"/>
    <property type="project" value="TreeGrafter"/>
</dbReference>
<dbReference type="WBParaSite" id="GPUH_0002278401-mRNA-1">
    <property type="protein sequence ID" value="GPUH_0002278401-mRNA-1"/>
    <property type="gene ID" value="GPUH_0002278401"/>
</dbReference>
<evidence type="ECO:0000256" key="1">
    <source>
        <dbReference type="SAM" id="MobiDB-lite"/>
    </source>
</evidence>